<dbReference type="GO" id="GO:0006366">
    <property type="term" value="P:transcription by RNA polymerase II"/>
    <property type="evidence" value="ECO:0007669"/>
    <property type="project" value="InterPro"/>
</dbReference>
<dbReference type="RefSeq" id="XP_068364111.1">
    <property type="nucleotide sequence ID" value="XM_068500863.1"/>
</dbReference>
<dbReference type="Proteomes" id="UP000179807">
    <property type="component" value="Unassembled WGS sequence"/>
</dbReference>
<evidence type="ECO:0000256" key="4">
    <source>
        <dbReference type="ARBA" id="ARBA00023242"/>
    </source>
</evidence>
<evidence type="ECO:0000313" key="5">
    <source>
        <dbReference type="EMBL" id="OHT10975.1"/>
    </source>
</evidence>
<name>A0A1J4KHV6_9EUKA</name>
<accession>A0A1J4KHV6</accession>
<keyword evidence="6" id="KW-1185">Reference proteome</keyword>
<dbReference type="SUPFAM" id="SSF47113">
    <property type="entry name" value="Histone-fold"/>
    <property type="match status" value="1"/>
</dbReference>
<dbReference type="InterPro" id="IPR009072">
    <property type="entry name" value="Histone-fold"/>
</dbReference>
<dbReference type="GO" id="GO:0005634">
    <property type="term" value="C:nucleus"/>
    <property type="evidence" value="ECO:0007669"/>
    <property type="project" value="UniProtKB-SubCell"/>
</dbReference>
<dbReference type="GeneID" id="94835567"/>
<evidence type="ECO:0000256" key="1">
    <source>
        <dbReference type="ARBA" id="ARBA00004123"/>
    </source>
</evidence>
<dbReference type="VEuPathDB" id="TrichDB:TRFO_19560"/>
<keyword evidence="2" id="KW-0805">Transcription regulation</keyword>
<proteinExistence type="predicted"/>
<evidence type="ECO:0000313" key="6">
    <source>
        <dbReference type="Proteomes" id="UP000179807"/>
    </source>
</evidence>
<evidence type="ECO:0000256" key="2">
    <source>
        <dbReference type="ARBA" id="ARBA00023015"/>
    </source>
</evidence>
<comment type="caution">
    <text evidence="5">The sequence shown here is derived from an EMBL/GenBank/DDBJ whole genome shotgun (WGS) entry which is preliminary data.</text>
</comment>
<evidence type="ECO:0000256" key="3">
    <source>
        <dbReference type="ARBA" id="ARBA00023163"/>
    </source>
</evidence>
<dbReference type="EMBL" id="MLAK01000597">
    <property type="protein sequence ID" value="OHT10975.1"/>
    <property type="molecule type" value="Genomic_DNA"/>
</dbReference>
<dbReference type="InterPro" id="IPR003195">
    <property type="entry name" value="TFIID_TAF13"/>
</dbReference>
<keyword evidence="4" id="KW-0539">Nucleus</keyword>
<keyword evidence="3" id="KW-0804">Transcription</keyword>
<dbReference type="Pfam" id="PF02269">
    <property type="entry name" value="TFIID-18kDa"/>
    <property type="match status" value="1"/>
</dbReference>
<gene>
    <name evidence="5" type="ORF">TRFO_19560</name>
</gene>
<dbReference type="OrthoDB" id="10266074at2759"/>
<sequence>MLFAAGGDRTQYEETIDAIIGALELYIAQLTTTAIKCADTPNKIKPDDIIRAMENDQQKQTRVRAQFEKYQKDKKALQESNASLNPYG</sequence>
<dbReference type="GO" id="GO:0046982">
    <property type="term" value="F:protein heterodimerization activity"/>
    <property type="evidence" value="ECO:0007669"/>
    <property type="project" value="InterPro"/>
</dbReference>
<dbReference type="AlphaFoldDB" id="A0A1J4KHV6"/>
<protein>
    <submittedName>
        <fullName evidence="5">Uncharacterized protein</fullName>
    </submittedName>
</protein>
<reference evidence="5" key="1">
    <citation type="submission" date="2016-10" db="EMBL/GenBank/DDBJ databases">
        <authorList>
            <person name="Benchimol M."/>
            <person name="Almeida L.G."/>
            <person name="Vasconcelos A.T."/>
            <person name="Perreira-Neves A."/>
            <person name="Rosa I.A."/>
            <person name="Tasca T."/>
            <person name="Bogo M.R."/>
            <person name="de Souza W."/>
        </authorList>
    </citation>
    <scope>NUCLEOTIDE SEQUENCE [LARGE SCALE GENOMIC DNA]</scope>
    <source>
        <strain evidence="5">K</strain>
    </source>
</reference>
<organism evidence="5 6">
    <name type="scientific">Tritrichomonas foetus</name>
    <dbReference type="NCBI Taxonomy" id="1144522"/>
    <lineage>
        <taxon>Eukaryota</taxon>
        <taxon>Metamonada</taxon>
        <taxon>Parabasalia</taxon>
        <taxon>Tritrichomonadida</taxon>
        <taxon>Tritrichomonadidae</taxon>
        <taxon>Tritrichomonas</taxon>
    </lineage>
</organism>
<comment type="subcellular location">
    <subcellularLocation>
        <location evidence="1">Nucleus</location>
    </subcellularLocation>
</comment>